<dbReference type="PANTHER" id="PTHR20977:SF0">
    <property type="entry name" value="AT13385P-RELATED"/>
    <property type="match status" value="1"/>
</dbReference>
<proteinExistence type="predicted"/>
<evidence type="ECO:0000313" key="2">
    <source>
        <dbReference type="EMBL" id="CAG6574536.1"/>
    </source>
</evidence>
<accession>A0A8D8NR61</accession>
<feature type="region of interest" description="Disordered" evidence="1">
    <location>
        <begin position="51"/>
        <end position="115"/>
    </location>
</feature>
<sequence>MFKILSEAVVKNLPVGKQLAKGGRPYSSKGGKDAGLTDFSQKKDCVQKACEDRSTKMPEPPSSCEKAASPKTWRACPEPPKPKEFSCDDTLQQKVPRRIKRPVASRPACSKPAPSLEAPECVKVKKELCPRAMMPGCGKAKIPPRCEPKKVVRNCIKAKPPVASFSECYKNPFPPQPRSECNCLSMPKIC</sequence>
<evidence type="ECO:0000256" key="1">
    <source>
        <dbReference type="SAM" id="MobiDB-lite"/>
    </source>
</evidence>
<dbReference type="AlphaFoldDB" id="A0A8D8NR61"/>
<dbReference type="InterPro" id="IPR006611">
    <property type="entry name" value="DUF1431_DROsp"/>
</dbReference>
<protein>
    <submittedName>
        <fullName evidence="2">(northern house mosquito) hypothetical protein</fullName>
    </submittedName>
</protein>
<reference evidence="2" key="1">
    <citation type="submission" date="2021-05" db="EMBL/GenBank/DDBJ databases">
        <authorList>
            <person name="Alioto T."/>
            <person name="Alioto T."/>
            <person name="Gomez Garrido J."/>
        </authorList>
    </citation>
    <scope>NUCLEOTIDE SEQUENCE</scope>
</reference>
<dbReference type="EMBL" id="HBUE01186416">
    <property type="protein sequence ID" value="CAG6522903.1"/>
    <property type="molecule type" value="Transcribed_RNA"/>
</dbReference>
<organism evidence="2">
    <name type="scientific">Culex pipiens</name>
    <name type="common">House mosquito</name>
    <dbReference type="NCBI Taxonomy" id="7175"/>
    <lineage>
        <taxon>Eukaryota</taxon>
        <taxon>Metazoa</taxon>
        <taxon>Ecdysozoa</taxon>
        <taxon>Arthropoda</taxon>
        <taxon>Hexapoda</taxon>
        <taxon>Insecta</taxon>
        <taxon>Pterygota</taxon>
        <taxon>Neoptera</taxon>
        <taxon>Endopterygota</taxon>
        <taxon>Diptera</taxon>
        <taxon>Nematocera</taxon>
        <taxon>Culicoidea</taxon>
        <taxon>Culicidae</taxon>
        <taxon>Culicinae</taxon>
        <taxon>Culicini</taxon>
        <taxon>Culex</taxon>
        <taxon>Culex</taxon>
    </lineage>
</organism>
<dbReference type="PANTHER" id="PTHR20977">
    <property type="entry name" value="AT13385P-RELATED"/>
    <property type="match status" value="1"/>
</dbReference>
<name>A0A8D8NR61_CULPI</name>
<feature type="region of interest" description="Disordered" evidence="1">
    <location>
        <begin position="18"/>
        <end position="38"/>
    </location>
</feature>
<dbReference type="EMBL" id="HBUE01186417">
    <property type="protein sequence ID" value="CAG6522905.1"/>
    <property type="molecule type" value="Transcribed_RNA"/>
</dbReference>
<dbReference type="EMBL" id="HBUE01292146">
    <property type="protein sequence ID" value="CAG6574534.1"/>
    <property type="molecule type" value="Transcribed_RNA"/>
</dbReference>
<dbReference type="Pfam" id="PF07248">
    <property type="entry name" value="DUF1431"/>
    <property type="match status" value="1"/>
</dbReference>
<dbReference type="EMBL" id="HBUE01073993">
    <property type="protein sequence ID" value="CAG6474039.1"/>
    <property type="molecule type" value="Transcribed_RNA"/>
</dbReference>
<dbReference type="SMART" id="SM00689">
    <property type="entry name" value="DM6"/>
    <property type="match status" value="1"/>
</dbReference>
<dbReference type="EMBL" id="HBUE01292147">
    <property type="protein sequence ID" value="CAG6574536.1"/>
    <property type="molecule type" value="Transcribed_RNA"/>
</dbReference>